<keyword evidence="3" id="KW-1185">Reference proteome</keyword>
<dbReference type="Proteomes" id="UP000653644">
    <property type="component" value="Unassembled WGS sequence"/>
</dbReference>
<gene>
    <name evidence="2" type="ORF">GCM10010345_92140</name>
</gene>
<evidence type="ECO:0000313" key="2">
    <source>
        <dbReference type="EMBL" id="GHA75442.1"/>
    </source>
</evidence>
<protein>
    <submittedName>
        <fullName evidence="2">Uncharacterized protein</fullName>
    </submittedName>
</protein>
<feature type="compositionally biased region" description="Basic and acidic residues" evidence="1">
    <location>
        <begin position="18"/>
        <end position="33"/>
    </location>
</feature>
<comment type="caution">
    <text evidence="2">The sequence shown here is derived from an EMBL/GenBank/DDBJ whole genome shotgun (WGS) entry which is preliminary data.</text>
</comment>
<reference evidence="3" key="1">
    <citation type="journal article" date="2019" name="Int. J. Syst. Evol. Microbiol.">
        <title>The Global Catalogue of Microorganisms (GCM) 10K type strain sequencing project: providing services to taxonomists for standard genome sequencing and annotation.</title>
        <authorList>
            <consortium name="The Broad Institute Genomics Platform"/>
            <consortium name="The Broad Institute Genome Sequencing Center for Infectious Disease"/>
            <person name="Wu L."/>
            <person name="Ma J."/>
        </authorList>
    </citation>
    <scope>NUCLEOTIDE SEQUENCE [LARGE SCALE GENOMIC DNA]</scope>
    <source>
        <strain evidence="3">JCM 4733</strain>
    </source>
</reference>
<organism evidence="2 3">
    <name type="scientific">Streptomyces canarius</name>
    <dbReference type="NCBI Taxonomy" id="285453"/>
    <lineage>
        <taxon>Bacteria</taxon>
        <taxon>Bacillati</taxon>
        <taxon>Actinomycetota</taxon>
        <taxon>Actinomycetes</taxon>
        <taxon>Kitasatosporales</taxon>
        <taxon>Streptomycetaceae</taxon>
        <taxon>Streptomyces</taxon>
    </lineage>
</organism>
<feature type="region of interest" description="Disordered" evidence="1">
    <location>
        <begin position="1"/>
        <end position="43"/>
    </location>
</feature>
<proteinExistence type="predicted"/>
<evidence type="ECO:0000256" key="1">
    <source>
        <dbReference type="SAM" id="MobiDB-lite"/>
    </source>
</evidence>
<name>A0ABQ3DID4_9ACTN</name>
<feature type="region of interest" description="Disordered" evidence="1">
    <location>
        <begin position="345"/>
        <end position="388"/>
    </location>
</feature>
<evidence type="ECO:0000313" key="3">
    <source>
        <dbReference type="Proteomes" id="UP000653644"/>
    </source>
</evidence>
<dbReference type="EMBL" id="BMVN01000104">
    <property type="protein sequence ID" value="GHA75442.1"/>
    <property type="molecule type" value="Genomic_DNA"/>
</dbReference>
<accession>A0ABQ3DID4</accession>
<sequence>MPLCRQLEDGSYPPVIPDARDDHHHTGLTDHLEGQTQTPTRHVSQQHCVYAADLKQVNAQDPAAYGGPRLARTVLDLAAADADAGVHLAERTRRLARVAAVDGRLHDRLLAAHLVARPPADGLDEQQWWEQAVVLVVRLVADEPAPETARLVDLVLGTCLPERAAQLEADVRTALGTPPPPALLEKMLPADAEQPDWEAKPLADWMRVGDWSPVLPARLLADWEPMLNAIRRLKPAGPSDPRTAPVLEPVRETTALDAEDLAEVAAARGPAVAAAALAAAEDAGADGYAMVLHRLVAADPAADPAAWTADVPAVLAALQLPELGAFYLAAAAVLADRPDALPDGALESPSPRYSMCAAASTPQLPLPAPRPPKTRRPQGPSLTRRCST</sequence>
<feature type="compositionally biased region" description="Polar residues" evidence="1">
    <location>
        <begin position="34"/>
        <end position="43"/>
    </location>
</feature>